<evidence type="ECO:0000313" key="1">
    <source>
        <dbReference type="EMBL" id="KAH0550218.1"/>
    </source>
</evidence>
<dbReference type="AlphaFoldDB" id="A0AAV7HYP3"/>
<keyword evidence="2" id="KW-1185">Reference proteome</keyword>
<comment type="caution">
    <text evidence="1">The sequence shown here is derived from an EMBL/GenBank/DDBJ whole genome shotgun (WGS) entry which is preliminary data.</text>
</comment>
<accession>A0AAV7HYP3</accession>
<gene>
    <name evidence="1" type="ORF">KQX54_018159</name>
</gene>
<sequence length="73" mass="8568">MIAKFLTMYREIETADKCLSILPSNALDSIYKSHFTTHSTYDFFFHEEYHVPYRRNSKCVSKGAERKLDANSI</sequence>
<organism evidence="1 2">
    <name type="scientific">Cotesia glomerata</name>
    <name type="common">Lepidopteran parasitic wasp</name>
    <name type="synonym">Apanteles glomeratus</name>
    <dbReference type="NCBI Taxonomy" id="32391"/>
    <lineage>
        <taxon>Eukaryota</taxon>
        <taxon>Metazoa</taxon>
        <taxon>Ecdysozoa</taxon>
        <taxon>Arthropoda</taxon>
        <taxon>Hexapoda</taxon>
        <taxon>Insecta</taxon>
        <taxon>Pterygota</taxon>
        <taxon>Neoptera</taxon>
        <taxon>Endopterygota</taxon>
        <taxon>Hymenoptera</taxon>
        <taxon>Apocrita</taxon>
        <taxon>Ichneumonoidea</taxon>
        <taxon>Braconidae</taxon>
        <taxon>Microgastrinae</taxon>
        <taxon>Cotesia</taxon>
    </lineage>
</organism>
<dbReference type="Proteomes" id="UP000826195">
    <property type="component" value="Unassembled WGS sequence"/>
</dbReference>
<name>A0AAV7HYP3_COTGL</name>
<dbReference type="EMBL" id="JAHXZJ010001864">
    <property type="protein sequence ID" value="KAH0550218.1"/>
    <property type="molecule type" value="Genomic_DNA"/>
</dbReference>
<reference evidence="1 2" key="1">
    <citation type="journal article" date="2021" name="J. Hered.">
        <title>A chromosome-level genome assembly of the parasitoid wasp, Cotesia glomerata (Hymenoptera: Braconidae).</title>
        <authorList>
            <person name="Pinto B.J."/>
            <person name="Weis J.J."/>
            <person name="Gamble T."/>
            <person name="Ode P.J."/>
            <person name="Paul R."/>
            <person name="Zaspel J.M."/>
        </authorList>
    </citation>
    <scope>NUCLEOTIDE SEQUENCE [LARGE SCALE GENOMIC DNA]</scope>
    <source>
        <strain evidence="1">CgM1</strain>
    </source>
</reference>
<proteinExistence type="predicted"/>
<protein>
    <submittedName>
        <fullName evidence="1">Uncharacterized protein</fullName>
    </submittedName>
</protein>
<evidence type="ECO:0000313" key="2">
    <source>
        <dbReference type="Proteomes" id="UP000826195"/>
    </source>
</evidence>